<feature type="short sequence motif" description="Gly-cisPro motif, important for rejection of L-amino acids" evidence="2">
    <location>
        <begin position="137"/>
        <end position="138"/>
    </location>
</feature>
<dbReference type="InterPro" id="IPR003732">
    <property type="entry name" value="Daa-tRNA_deacyls_DTD"/>
</dbReference>
<dbReference type="PANTHER" id="PTHR10472">
    <property type="entry name" value="D-TYROSYL-TRNA TYR DEACYLASE"/>
    <property type="match status" value="1"/>
</dbReference>
<dbReference type="GO" id="GO:0000049">
    <property type="term" value="F:tRNA binding"/>
    <property type="evidence" value="ECO:0007669"/>
    <property type="project" value="UniProtKB-UniRule"/>
</dbReference>
<dbReference type="NCBIfam" id="TIGR00256">
    <property type="entry name" value="D-aminoacyl-tRNA deacylase"/>
    <property type="match status" value="1"/>
</dbReference>
<sequence>MRIVIQRVKEAEVIVDDICVGSIGKGYLVFLGIGKEDDKDVVDRYLDKIIKLRLFSDENGKTNLSLQEVQGEMLVVSQFTLYADCKKGNRPDFIHAAGAVKAKELYEYFLSSTRQRLGKVEAGEFGADMKVKLLNDGPFTIVLDETLLP</sequence>
<evidence type="ECO:0000256" key="1">
    <source>
        <dbReference type="ARBA" id="ARBA00009673"/>
    </source>
</evidence>
<dbReference type="GO" id="GO:0051500">
    <property type="term" value="F:D-tyrosyl-tRNA(Tyr) deacylase activity"/>
    <property type="evidence" value="ECO:0007669"/>
    <property type="project" value="TreeGrafter"/>
</dbReference>
<comment type="subcellular location">
    <subcellularLocation>
        <location evidence="2">Cytoplasm</location>
    </subcellularLocation>
</comment>
<keyword evidence="2 3" id="KW-0378">Hydrolase</keyword>
<keyword evidence="2" id="KW-0820">tRNA-binding</keyword>
<dbReference type="EMBL" id="JAEAGR010000006">
    <property type="protein sequence ID" value="MBH1940726.1"/>
    <property type="molecule type" value="Genomic_DNA"/>
</dbReference>
<dbReference type="GO" id="GO:0043908">
    <property type="term" value="F:Ser(Gly)-tRNA(Ala) hydrolase activity"/>
    <property type="evidence" value="ECO:0007669"/>
    <property type="project" value="UniProtKB-UniRule"/>
</dbReference>
<dbReference type="HAMAP" id="MF_00518">
    <property type="entry name" value="Deacylase_Dtd"/>
    <property type="match status" value="1"/>
</dbReference>
<dbReference type="Pfam" id="PF02580">
    <property type="entry name" value="Tyr_Deacylase"/>
    <property type="match status" value="1"/>
</dbReference>
<dbReference type="RefSeq" id="WP_197660951.1">
    <property type="nucleotide sequence ID" value="NZ_JAEAGR010000006.1"/>
</dbReference>
<comment type="catalytic activity">
    <reaction evidence="2">
        <text>glycyl-tRNA(Ala) + H2O = tRNA(Ala) + glycine + H(+)</text>
        <dbReference type="Rhea" id="RHEA:53744"/>
        <dbReference type="Rhea" id="RHEA-COMP:9657"/>
        <dbReference type="Rhea" id="RHEA-COMP:13640"/>
        <dbReference type="ChEBI" id="CHEBI:15377"/>
        <dbReference type="ChEBI" id="CHEBI:15378"/>
        <dbReference type="ChEBI" id="CHEBI:57305"/>
        <dbReference type="ChEBI" id="CHEBI:78442"/>
        <dbReference type="ChEBI" id="CHEBI:78522"/>
    </reaction>
</comment>
<evidence type="ECO:0000256" key="2">
    <source>
        <dbReference type="HAMAP-Rule" id="MF_00518"/>
    </source>
</evidence>
<comment type="similarity">
    <text evidence="1 2">Belongs to the DTD family.</text>
</comment>
<dbReference type="SUPFAM" id="SSF69500">
    <property type="entry name" value="DTD-like"/>
    <property type="match status" value="1"/>
</dbReference>
<keyword evidence="2" id="KW-0963">Cytoplasm</keyword>
<organism evidence="3 4">
    <name type="scientific">Mobilitalea sibirica</name>
    <dbReference type="NCBI Taxonomy" id="1462919"/>
    <lineage>
        <taxon>Bacteria</taxon>
        <taxon>Bacillati</taxon>
        <taxon>Bacillota</taxon>
        <taxon>Clostridia</taxon>
        <taxon>Lachnospirales</taxon>
        <taxon>Lachnospiraceae</taxon>
        <taxon>Mobilitalea</taxon>
    </lineage>
</organism>
<dbReference type="GO" id="GO:0106026">
    <property type="term" value="F:Gly-tRNA(Ala) deacylase activity"/>
    <property type="evidence" value="ECO:0007669"/>
    <property type="project" value="UniProtKB-UniRule"/>
</dbReference>
<protein>
    <recommendedName>
        <fullName evidence="2">D-aminoacyl-tRNA deacylase</fullName>
        <shortName evidence="2">DTD</shortName>
        <ecNumber evidence="2">3.1.1.96</ecNumber>
    </recommendedName>
    <alternativeName>
        <fullName evidence="2">Gly-tRNA(Ala) deacylase</fullName>
        <ecNumber evidence="2">3.1.1.-</ecNumber>
    </alternativeName>
</protein>
<dbReference type="AlphaFoldDB" id="A0A8J7H6S2"/>
<name>A0A8J7H6S2_9FIRM</name>
<evidence type="ECO:0000313" key="3">
    <source>
        <dbReference type="EMBL" id="MBH1940726.1"/>
    </source>
</evidence>
<dbReference type="EC" id="3.1.1.96" evidence="2"/>
<evidence type="ECO:0000313" key="4">
    <source>
        <dbReference type="Proteomes" id="UP000623269"/>
    </source>
</evidence>
<comment type="caution">
    <text evidence="3">The sequence shown here is derived from an EMBL/GenBank/DDBJ whole genome shotgun (WGS) entry which is preliminary data.</text>
</comment>
<dbReference type="EC" id="3.1.1.-" evidence="2"/>
<dbReference type="GO" id="GO:0005737">
    <property type="term" value="C:cytoplasm"/>
    <property type="evidence" value="ECO:0007669"/>
    <property type="project" value="UniProtKB-SubCell"/>
</dbReference>
<reference evidence="3" key="1">
    <citation type="submission" date="2020-12" db="EMBL/GenBank/DDBJ databases">
        <title>M. sibirica DSM 26468T genome.</title>
        <authorList>
            <person name="Thieme N."/>
            <person name="Rettenmaier R."/>
            <person name="Zverlov V."/>
            <person name="Liebl W."/>
        </authorList>
    </citation>
    <scope>NUCLEOTIDE SEQUENCE</scope>
    <source>
        <strain evidence="3">DSM 26468</strain>
    </source>
</reference>
<dbReference type="PANTHER" id="PTHR10472:SF5">
    <property type="entry name" value="D-AMINOACYL-TRNA DEACYLASE 1"/>
    <property type="match status" value="1"/>
</dbReference>
<comment type="catalytic activity">
    <reaction evidence="2">
        <text>a D-aminoacyl-tRNA + H2O = a tRNA + a D-alpha-amino acid + H(+)</text>
        <dbReference type="Rhea" id="RHEA:13953"/>
        <dbReference type="Rhea" id="RHEA-COMP:10123"/>
        <dbReference type="Rhea" id="RHEA-COMP:10124"/>
        <dbReference type="ChEBI" id="CHEBI:15377"/>
        <dbReference type="ChEBI" id="CHEBI:15378"/>
        <dbReference type="ChEBI" id="CHEBI:59871"/>
        <dbReference type="ChEBI" id="CHEBI:78442"/>
        <dbReference type="ChEBI" id="CHEBI:79333"/>
        <dbReference type="EC" id="3.1.1.96"/>
    </reaction>
</comment>
<gene>
    <name evidence="2" type="primary">dtd</name>
    <name evidence="3" type="ORF">I5677_07485</name>
</gene>
<dbReference type="InterPro" id="IPR023509">
    <property type="entry name" value="DTD-like_sf"/>
</dbReference>
<comment type="subunit">
    <text evidence="2">Homodimer.</text>
</comment>
<accession>A0A8J7H6S2</accession>
<comment type="function">
    <text evidence="2">An aminoacyl-tRNA editing enzyme that deacylates mischarged D-aminoacyl-tRNAs. Also deacylates mischarged glycyl-tRNA(Ala), protecting cells against glycine mischarging by AlaRS. Acts via tRNA-based rather than protein-based catalysis; rejects L-amino acids rather than detecting D-amino acids in the active site. By recycling D-aminoacyl-tRNA to D-amino acids and free tRNA molecules, this enzyme counteracts the toxicity associated with the formation of D-aminoacyl-tRNA entities in vivo and helps enforce protein L-homochirality.</text>
</comment>
<dbReference type="GO" id="GO:0019478">
    <property type="term" value="P:D-amino acid catabolic process"/>
    <property type="evidence" value="ECO:0007669"/>
    <property type="project" value="UniProtKB-UniRule"/>
</dbReference>
<comment type="domain">
    <text evidence="2">A Gly-cisPro motif from one monomer fits into the active site of the other monomer to allow specific chiral rejection of L-amino acids.</text>
</comment>
<proteinExistence type="inferred from homology"/>
<keyword evidence="2" id="KW-0694">RNA-binding</keyword>
<dbReference type="Gene3D" id="3.50.80.10">
    <property type="entry name" value="D-tyrosyl-tRNA(Tyr) deacylase"/>
    <property type="match status" value="1"/>
</dbReference>
<dbReference type="FunFam" id="3.50.80.10:FF:000001">
    <property type="entry name" value="D-aminoacyl-tRNA deacylase"/>
    <property type="match status" value="1"/>
</dbReference>
<dbReference type="Proteomes" id="UP000623269">
    <property type="component" value="Unassembled WGS sequence"/>
</dbReference>
<keyword evidence="4" id="KW-1185">Reference proteome</keyword>